<keyword evidence="3" id="KW-1185">Reference proteome</keyword>
<comment type="caution">
    <text evidence="2">The sequence shown here is derived from an EMBL/GenBank/DDBJ whole genome shotgun (WGS) entry which is preliminary data.</text>
</comment>
<dbReference type="Proteomes" id="UP001339911">
    <property type="component" value="Unassembled WGS sequence"/>
</dbReference>
<dbReference type="EMBL" id="JAZGQL010000001">
    <property type="protein sequence ID" value="MEE6305471.1"/>
    <property type="molecule type" value="Genomic_DNA"/>
</dbReference>
<dbReference type="SUPFAM" id="SSF53448">
    <property type="entry name" value="Nucleotide-diphospho-sugar transferases"/>
    <property type="match status" value="1"/>
</dbReference>
<protein>
    <recommendedName>
        <fullName evidence="4">Glycosyltransferase 2-like domain-containing protein</fullName>
    </recommendedName>
</protein>
<sequence>MPGRDDPEKYLRWRVAVGEPDGRRRWSPVMFGSRLTRIPGPPMPTRVPAQGAAEPVTRDRSGPAWQRIFVARMAVAARSVTWLRHLLDHPVGLTRVRRVNVVVQDWEIPQRGWSGRLGPVPHLLAQRITLPRHDRGRAVVEIELRWSVPLRSVLAAVLPLLTPVRPLPTPGSPEVTAQDVFPGWLGAGPGLAVAAGQLPGNPAVRPYDLVLRPDGGDPSVAGDGAGTAYRARLTVDRLGVPDTEDGGRTGPVLLDAEHAVPVGRYGPFGPDAPRAELTFSPGPDGGSWRIRGPAGLDRQGRLDRPWLTEQDWAALAGIGLLHCVVPGLRPRAEAALLLHLALAGVLLWAPGLPVSCRAQLADEVVEVLRAPLPDRPGGRPDPRTELEWEARAVRQRRAVLRRHARGFALPRLAAVTFPGLGALPPVSVLLVTRRLEHVLDAVAAAAAQSYPELEIVLCLHGTGLPVELRQRLADCGRPVEVVEVPAGQSFGEAMVVATARARGTLVTKFDDDDTYGPEHVWDLVLARHHSGATMVGKAAEFVYLGALDTTVRRDAGAAESFAPVVAGGTILIGRGDLAEVGGWRPVPSSVDRGLIDRVRRAGGLVYRTHPLGYVYQRRPAGHTWDPGLEYFLRDGGAQWTGLPRHGEFGTSGTDPGRPTSRWKFHQRRSNRVW</sequence>
<proteinExistence type="predicted"/>
<evidence type="ECO:0000256" key="1">
    <source>
        <dbReference type="SAM" id="MobiDB-lite"/>
    </source>
</evidence>
<name>A0ABU7S691_9ACTN</name>
<reference evidence="2 3" key="1">
    <citation type="submission" date="2024-01" db="EMBL/GenBank/DDBJ databases">
        <title>Genome insights into Plantactinospora veratri sp. nov.</title>
        <authorList>
            <person name="Wang L."/>
        </authorList>
    </citation>
    <scope>NUCLEOTIDE SEQUENCE [LARGE SCALE GENOMIC DNA]</scope>
    <source>
        <strain evidence="2 3">NEAU-FHS4</strain>
    </source>
</reference>
<organism evidence="2 3">
    <name type="scientific">Plantactinospora veratri</name>
    <dbReference type="NCBI Taxonomy" id="1436122"/>
    <lineage>
        <taxon>Bacteria</taxon>
        <taxon>Bacillati</taxon>
        <taxon>Actinomycetota</taxon>
        <taxon>Actinomycetes</taxon>
        <taxon>Micromonosporales</taxon>
        <taxon>Micromonosporaceae</taxon>
        <taxon>Plantactinospora</taxon>
    </lineage>
</organism>
<evidence type="ECO:0008006" key="4">
    <source>
        <dbReference type="Google" id="ProtNLM"/>
    </source>
</evidence>
<accession>A0ABU7S691</accession>
<dbReference type="Gene3D" id="3.90.550.10">
    <property type="entry name" value="Spore Coat Polysaccharide Biosynthesis Protein SpsA, Chain A"/>
    <property type="match status" value="1"/>
</dbReference>
<feature type="region of interest" description="Disordered" evidence="1">
    <location>
        <begin position="37"/>
        <end position="57"/>
    </location>
</feature>
<feature type="region of interest" description="Disordered" evidence="1">
    <location>
        <begin position="644"/>
        <end position="673"/>
    </location>
</feature>
<gene>
    <name evidence="2" type="ORF">V1634_01305</name>
</gene>
<evidence type="ECO:0000313" key="2">
    <source>
        <dbReference type="EMBL" id="MEE6305471.1"/>
    </source>
</evidence>
<evidence type="ECO:0000313" key="3">
    <source>
        <dbReference type="Proteomes" id="UP001339911"/>
    </source>
</evidence>
<dbReference type="InterPro" id="IPR029044">
    <property type="entry name" value="Nucleotide-diphossugar_trans"/>
</dbReference>
<dbReference type="RefSeq" id="WP_331205856.1">
    <property type="nucleotide sequence ID" value="NZ_JAZGQL010000001.1"/>
</dbReference>
<feature type="compositionally biased region" description="Basic residues" evidence="1">
    <location>
        <begin position="660"/>
        <end position="673"/>
    </location>
</feature>